<evidence type="ECO:0000313" key="5">
    <source>
        <dbReference type="Proteomes" id="UP000730482"/>
    </source>
</evidence>
<dbReference type="PANTHER" id="PTHR22946:SF9">
    <property type="entry name" value="POLYKETIDE TRANSFERASE AF380"/>
    <property type="match status" value="1"/>
</dbReference>
<feature type="domain" description="Xaa-Pro dipeptidyl-peptidase C-terminal" evidence="3">
    <location>
        <begin position="321"/>
        <end position="562"/>
    </location>
</feature>
<gene>
    <name evidence="4" type="ORF">KGQ19_15800</name>
</gene>
<organism evidence="4 5">
    <name type="scientific">Catenulispora pinistramenti</name>
    <dbReference type="NCBI Taxonomy" id="2705254"/>
    <lineage>
        <taxon>Bacteria</taxon>
        <taxon>Bacillati</taxon>
        <taxon>Actinomycetota</taxon>
        <taxon>Actinomycetes</taxon>
        <taxon>Catenulisporales</taxon>
        <taxon>Catenulisporaceae</taxon>
        <taxon>Catenulispora</taxon>
    </lineage>
</organism>
<dbReference type="InterPro" id="IPR029058">
    <property type="entry name" value="AB_hydrolase_fold"/>
</dbReference>
<dbReference type="Gene3D" id="3.40.50.1820">
    <property type="entry name" value="alpha/beta hydrolase"/>
    <property type="match status" value="1"/>
</dbReference>
<protein>
    <recommendedName>
        <fullName evidence="3">Xaa-Pro dipeptidyl-peptidase C-terminal domain-containing protein</fullName>
    </recommendedName>
</protein>
<comment type="caution">
    <text evidence="4">The sequence shown here is derived from an EMBL/GenBank/DDBJ whole genome shotgun (WGS) entry which is preliminary data.</text>
</comment>
<dbReference type="InterPro" id="IPR000383">
    <property type="entry name" value="Xaa-Pro-like_dom"/>
</dbReference>
<accession>A0ABS5KQL8</accession>
<dbReference type="Pfam" id="PF02129">
    <property type="entry name" value="Peptidase_S15"/>
    <property type="match status" value="1"/>
</dbReference>
<dbReference type="InterPro" id="IPR050261">
    <property type="entry name" value="FrsA_esterase"/>
</dbReference>
<dbReference type="Pfam" id="PF08530">
    <property type="entry name" value="PepX_C"/>
    <property type="match status" value="1"/>
</dbReference>
<proteinExistence type="inferred from homology"/>
<dbReference type="InterPro" id="IPR008979">
    <property type="entry name" value="Galactose-bd-like_sf"/>
</dbReference>
<dbReference type="PANTHER" id="PTHR22946">
    <property type="entry name" value="DIENELACTONE HYDROLASE DOMAIN-CONTAINING PROTEIN-RELATED"/>
    <property type="match status" value="1"/>
</dbReference>
<dbReference type="SUPFAM" id="SSF53474">
    <property type="entry name" value="alpha/beta-Hydrolases"/>
    <property type="match status" value="1"/>
</dbReference>
<reference evidence="4 5" key="1">
    <citation type="submission" date="2020-02" db="EMBL/GenBank/DDBJ databases">
        <title>Acidophilic actinobacteria isolated from forest soil.</title>
        <authorList>
            <person name="Golinska P."/>
        </authorList>
    </citation>
    <scope>NUCLEOTIDE SEQUENCE [LARGE SCALE GENOMIC DNA]</scope>
    <source>
        <strain evidence="4 5">NL8</strain>
    </source>
</reference>
<dbReference type="SMART" id="SM00939">
    <property type="entry name" value="PepX_C"/>
    <property type="match status" value="1"/>
</dbReference>
<keyword evidence="2" id="KW-0378">Hydrolase</keyword>
<name>A0ABS5KQL8_9ACTN</name>
<evidence type="ECO:0000259" key="3">
    <source>
        <dbReference type="SMART" id="SM00939"/>
    </source>
</evidence>
<keyword evidence="5" id="KW-1185">Reference proteome</keyword>
<dbReference type="Gene3D" id="2.60.120.260">
    <property type="entry name" value="Galactose-binding domain-like"/>
    <property type="match status" value="1"/>
</dbReference>
<sequence>MPGDTYAASPFALDDDSLHQLDAIREALLDPSPRRIGRLDQWGLADTYETYAEVAAYQETPITMADGTRIDAALSVPRNLAPGQSCPTVVMPAPLVGIGRKAYLGMFPRLALGGYAVLAYSQRGLADSDGEIQVAGPTDWSDGGEILDWVSRHEAVDQDRIGCFGASYGAGTSLLLAAHDARVKVVAGASAWGDLFASLYENDTRHLAAFEALVTLFGEDRCSKEFREVIEKIRNNVIDDDVREFARIRSPKEYLSAYYEYQTPVLMGTYWHETIFSVPAVVDFFTRLQTPKSLLIQIGDHGNGEGPGLLGLIAKPTETAYRWLDHYLGGNAGGGGEAPQLGVRSEYMHNLLSEVRHDSWEDYALPKQRFHLGPVQPGETDATMAQGKAQPGWTRALRATGAETEVVVAPKLVQTGMAERMGLPKVYKTPNEDRARAVVWTSAPLEQPMRVQGDLELRVTVKPAAGRTEATIVAYLLDCNPANGNAYIITNAPYTLAGGKAGEAHTATFPLQPAHYVLAKGRQLQLVIDTHDPFFADANGGTEAKPTVVEITSPKGAESYIDIPLHPLA</sequence>
<evidence type="ECO:0000256" key="1">
    <source>
        <dbReference type="ARBA" id="ARBA00008645"/>
    </source>
</evidence>
<dbReference type="InterPro" id="IPR013736">
    <property type="entry name" value="Xaa-Pro_dipept_C"/>
</dbReference>
<dbReference type="RefSeq" id="WP_212009916.1">
    <property type="nucleotide sequence ID" value="NZ_JAAFYZ010000046.1"/>
</dbReference>
<dbReference type="EMBL" id="JAAFYZ010000046">
    <property type="protein sequence ID" value="MBS2548329.1"/>
    <property type="molecule type" value="Genomic_DNA"/>
</dbReference>
<dbReference type="SUPFAM" id="SSF49785">
    <property type="entry name" value="Galactose-binding domain-like"/>
    <property type="match status" value="1"/>
</dbReference>
<comment type="similarity">
    <text evidence="1">Belongs to the AB hydrolase superfamily.</text>
</comment>
<evidence type="ECO:0000256" key="2">
    <source>
        <dbReference type="ARBA" id="ARBA00022801"/>
    </source>
</evidence>
<evidence type="ECO:0000313" key="4">
    <source>
        <dbReference type="EMBL" id="MBS2548329.1"/>
    </source>
</evidence>
<dbReference type="Proteomes" id="UP000730482">
    <property type="component" value="Unassembled WGS sequence"/>
</dbReference>